<accession>A0A1Y5NYD4</accession>
<dbReference type="PROSITE" id="PS50995">
    <property type="entry name" value="HTH_MARR_2"/>
    <property type="match status" value="1"/>
</dbReference>
<dbReference type="SMART" id="SM00347">
    <property type="entry name" value="HTH_MARR"/>
    <property type="match status" value="1"/>
</dbReference>
<evidence type="ECO:0000313" key="2">
    <source>
        <dbReference type="EMBL" id="SBS71365.1"/>
    </source>
</evidence>
<gene>
    <name evidence="2" type="ORF">MHPYR_110037</name>
</gene>
<dbReference type="EMBL" id="FLQS01000003">
    <property type="protein sequence ID" value="SBS71365.1"/>
    <property type="molecule type" value="Genomic_DNA"/>
</dbReference>
<dbReference type="GO" id="GO:0006950">
    <property type="term" value="P:response to stress"/>
    <property type="evidence" value="ECO:0007669"/>
    <property type="project" value="TreeGrafter"/>
</dbReference>
<protein>
    <submittedName>
        <fullName evidence="2">Transcriptional regulatory protein</fullName>
    </submittedName>
</protein>
<dbReference type="InterPro" id="IPR039422">
    <property type="entry name" value="MarR/SlyA-like"/>
</dbReference>
<dbReference type="AlphaFoldDB" id="A0A1Y5NYD4"/>
<feature type="domain" description="HTH marR-type" evidence="1">
    <location>
        <begin position="6"/>
        <end position="138"/>
    </location>
</feature>
<dbReference type="InterPro" id="IPR036388">
    <property type="entry name" value="WH-like_DNA-bd_sf"/>
</dbReference>
<sequence length="153" mass="16712">MSPPDHQNLLWLLKQAFHYSGHTLNEAISQHGVTSAQVGLLRQLADEPGLSGAELARRLLISPQGAQLALATLERNGLIERKPDPEHGRIQRTYLTEKGRGAVVAVNADAVAAYEELFSVLNPDERKTLAELLVRIVVQGHGEVSFTLHPNAD</sequence>
<dbReference type="GO" id="GO:0003700">
    <property type="term" value="F:DNA-binding transcription factor activity"/>
    <property type="evidence" value="ECO:0007669"/>
    <property type="project" value="InterPro"/>
</dbReference>
<dbReference type="PANTHER" id="PTHR33164:SF43">
    <property type="entry name" value="HTH-TYPE TRANSCRIPTIONAL REPRESSOR YETL"/>
    <property type="match status" value="1"/>
</dbReference>
<dbReference type="Pfam" id="PF12802">
    <property type="entry name" value="MarR_2"/>
    <property type="match status" value="1"/>
</dbReference>
<proteinExistence type="predicted"/>
<dbReference type="PANTHER" id="PTHR33164">
    <property type="entry name" value="TRANSCRIPTIONAL REGULATOR, MARR FAMILY"/>
    <property type="match status" value="1"/>
</dbReference>
<evidence type="ECO:0000259" key="1">
    <source>
        <dbReference type="PROSITE" id="PS50995"/>
    </source>
</evidence>
<organism evidence="2">
    <name type="scientific">uncultured Mycobacterium sp</name>
    <dbReference type="NCBI Taxonomy" id="171292"/>
    <lineage>
        <taxon>Bacteria</taxon>
        <taxon>Bacillati</taxon>
        <taxon>Actinomycetota</taxon>
        <taxon>Actinomycetes</taxon>
        <taxon>Mycobacteriales</taxon>
        <taxon>Mycobacteriaceae</taxon>
        <taxon>Mycobacterium</taxon>
        <taxon>environmental samples</taxon>
    </lineage>
</organism>
<dbReference type="Gene3D" id="1.10.10.10">
    <property type="entry name" value="Winged helix-like DNA-binding domain superfamily/Winged helix DNA-binding domain"/>
    <property type="match status" value="1"/>
</dbReference>
<dbReference type="InterPro" id="IPR036390">
    <property type="entry name" value="WH_DNA-bd_sf"/>
</dbReference>
<dbReference type="InterPro" id="IPR000835">
    <property type="entry name" value="HTH_MarR-typ"/>
</dbReference>
<dbReference type="PRINTS" id="PR00598">
    <property type="entry name" value="HTHMARR"/>
</dbReference>
<name>A0A1Y5NYD4_9MYCO</name>
<dbReference type="SUPFAM" id="SSF46785">
    <property type="entry name" value="Winged helix' DNA-binding domain"/>
    <property type="match status" value="1"/>
</dbReference>
<reference evidence="2" key="1">
    <citation type="submission" date="2016-03" db="EMBL/GenBank/DDBJ databases">
        <authorList>
            <person name="Ploux O."/>
        </authorList>
    </citation>
    <scope>NUCLEOTIDE SEQUENCE</scope>
    <source>
        <strain evidence="2">UC10</strain>
    </source>
</reference>